<dbReference type="SUPFAM" id="SSF54236">
    <property type="entry name" value="Ubiquitin-like"/>
    <property type="match status" value="1"/>
</dbReference>
<keyword evidence="10" id="KW-0449">Lipoprotein</keyword>
<comment type="caution">
    <text evidence="12">The sequence shown here is derived from an EMBL/GenBank/DDBJ whole genome shotgun (WGS) entry which is preliminary data.</text>
</comment>
<dbReference type="GO" id="GO:0006914">
    <property type="term" value="P:autophagy"/>
    <property type="evidence" value="ECO:0007669"/>
    <property type="project" value="UniProtKB-KW"/>
</dbReference>
<dbReference type="GO" id="GO:0015031">
    <property type="term" value="P:protein transport"/>
    <property type="evidence" value="ECO:0007669"/>
    <property type="project" value="UniProtKB-KW"/>
</dbReference>
<keyword evidence="11" id="KW-0072">Autophagy</keyword>
<keyword evidence="5" id="KW-0493">Microtubule</keyword>
<evidence type="ECO:0000256" key="4">
    <source>
        <dbReference type="ARBA" id="ARBA00007293"/>
    </source>
</evidence>
<evidence type="ECO:0000256" key="7">
    <source>
        <dbReference type="ARBA" id="ARBA00022927"/>
    </source>
</evidence>
<evidence type="ECO:0000256" key="10">
    <source>
        <dbReference type="ARBA" id="ARBA00023288"/>
    </source>
</evidence>
<keyword evidence="7" id="KW-0653">Protein transport</keyword>
<evidence type="ECO:0000313" key="13">
    <source>
        <dbReference type="Proteomes" id="UP000525078"/>
    </source>
</evidence>
<dbReference type="AlphaFoldDB" id="A0A7J6FPZ3"/>
<keyword evidence="9" id="KW-0963">Cytoplasm</keyword>
<evidence type="ECO:0000256" key="9">
    <source>
        <dbReference type="ARBA" id="ARBA00023212"/>
    </source>
</evidence>
<dbReference type="Proteomes" id="UP000525078">
    <property type="component" value="Unassembled WGS sequence"/>
</dbReference>
<name>A0A7J6FPZ3_CANSA</name>
<dbReference type="InterPro" id="IPR004241">
    <property type="entry name" value="Atg8-like"/>
</dbReference>
<keyword evidence="7" id="KW-0813">Transport</keyword>
<evidence type="ECO:0000256" key="6">
    <source>
        <dbReference type="ARBA" id="ARBA00022786"/>
    </source>
</evidence>
<dbReference type="EMBL" id="JAATIP010000104">
    <property type="protein sequence ID" value="KAF4372725.1"/>
    <property type="molecule type" value="Genomic_DNA"/>
</dbReference>
<keyword evidence="8" id="KW-0472">Membrane</keyword>
<evidence type="ECO:0000313" key="12">
    <source>
        <dbReference type="EMBL" id="KAF4372725.1"/>
    </source>
</evidence>
<proteinExistence type="inferred from homology"/>
<evidence type="ECO:0000256" key="3">
    <source>
        <dbReference type="ARBA" id="ARBA00004370"/>
    </source>
</evidence>
<evidence type="ECO:0000256" key="2">
    <source>
        <dbReference type="ARBA" id="ARBA00004245"/>
    </source>
</evidence>
<sequence length="63" mass="7453">MMRQRSINRIAKVEWQRVTSSKSMILIRDSAEAARIREKYPDRIPVIVEKAERSDIPNIDKKK</sequence>
<evidence type="ECO:0000256" key="1">
    <source>
        <dbReference type="ARBA" id="ARBA00003307"/>
    </source>
</evidence>
<comment type="similarity">
    <text evidence="4 11">Belongs to the ATG8 family.</text>
</comment>
<keyword evidence="9" id="KW-0206">Cytoskeleton</keyword>
<dbReference type="InterPro" id="IPR029071">
    <property type="entry name" value="Ubiquitin-like_domsf"/>
</dbReference>
<dbReference type="GO" id="GO:0016020">
    <property type="term" value="C:membrane"/>
    <property type="evidence" value="ECO:0007669"/>
    <property type="project" value="UniProtKB-SubCell"/>
</dbReference>
<comment type="subcellular location">
    <subcellularLocation>
        <location evidence="2">Cytoplasm</location>
        <location evidence="2">Cytoskeleton</location>
    </subcellularLocation>
    <subcellularLocation>
        <location evidence="3">Membrane</location>
    </subcellularLocation>
</comment>
<evidence type="ECO:0000256" key="11">
    <source>
        <dbReference type="RuleBase" id="RU004384"/>
    </source>
</evidence>
<gene>
    <name evidence="12" type="ORF">F8388_000892</name>
</gene>
<evidence type="ECO:0000256" key="8">
    <source>
        <dbReference type="ARBA" id="ARBA00023136"/>
    </source>
</evidence>
<accession>A0A7J6FPZ3</accession>
<dbReference type="GO" id="GO:0005776">
    <property type="term" value="C:autophagosome"/>
    <property type="evidence" value="ECO:0007669"/>
    <property type="project" value="UniProtKB-ARBA"/>
</dbReference>
<reference evidence="12 13" key="1">
    <citation type="journal article" date="2020" name="bioRxiv">
        <title>Sequence and annotation of 42 cannabis genomes reveals extensive copy number variation in cannabinoid synthesis and pathogen resistance genes.</title>
        <authorList>
            <person name="Mckernan K.J."/>
            <person name="Helbert Y."/>
            <person name="Kane L.T."/>
            <person name="Ebling H."/>
            <person name="Zhang L."/>
            <person name="Liu B."/>
            <person name="Eaton Z."/>
            <person name="Mclaughlin S."/>
            <person name="Kingan S."/>
            <person name="Baybayan P."/>
            <person name="Concepcion G."/>
            <person name="Jordan M."/>
            <person name="Riva A."/>
            <person name="Barbazuk W."/>
            <person name="Harkins T."/>
        </authorList>
    </citation>
    <scope>NUCLEOTIDE SEQUENCE [LARGE SCALE GENOMIC DNA]</scope>
    <source>
        <strain evidence="13">cv. Jamaican Lion 4</strain>
        <tissue evidence="12">Leaf</tissue>
    </source>
</reference>
<dbReference type="GO" id="GO:0005874">
    <property type="term" value="C:microtubule"/>
    <property type="evidence" value="ECO:0007669"/>
    <property type="project" value="UniProtKB-KW"/>
</dbReference>
<comment type="function">
    <text evidence="1">Ubiquitin-like modifier involved in autophagosomes formation. May mediate the delivery of the autophagosomes to the vacuole via the microtubule cytoskeleton.</text>
</comment>
<dbReference type="Gene3D" id="3.10.20.90">
    <property type="entry name" value="Phosphatidylinositol 3-kinase Catalytic Subunit, Chain A, domain 1"/>
    <property type="match status" value="1"/>
</dbReference>
<organism evidence="12 13">
    <name type="scientific">Cannabis sativa</name>
    <name type="common">Hemp</name>
    <name type="synonym">Marijuana</name>
    <dbReference type="NCBI Taxonomy" id="3483"/>
    <lineage>
        <taxon>Eukaryota</taxon>
        <taxon>Viridiplantae</taxon>
        <taxon>Streptophyta</taxon>
        <taxon>Embryophyta</taxon>
        <taxon>Tracheophyta</taxon>
        <taxon>Spermatophyta</taxon>
        <taxon>Magnoliopsida</taxon>
        <taxon>eudicotyledons</taxon>
        <taxon>Gunneridae</taxon>
        <taxon>Pentapetalae</taxon>
        <taxon>rosids</taxon>
        <taxon>fabids</taxon>
        <taxon>Rosales</taxon>
        <taxon>Cannabaceae</taxon>
        <taxon>Cannabis</taxon>
    </lineage>
</organism>
<dbReference type="PANTHER" id="PTHR10969">
    <property type="entry name" value="MICROTUBULE-ASSOCIATED PROTEINS 1A/1B LIGHT CHAIN 3-RELATED"/>
    <property type="match status" value="1"/>
</dbReference>
<evidence type="ECO:0000256" key="5">
    <source>
        <dbReference type="ARBA" id="ARBA00022701"/>
    </source>
</evidence>
<keyword evidence="6" id="KW-0833">Ubl conjugation pathway</keyword>
<protein>
    <recommendedName>
        <fullName evidence="11">Autophagy-related protein</fullName>
    </recommendedName>
</protein>
<dbReference type="Pfam" id="PF02991">
    <property type="entry name" value="ATG8"/>
    <property type="match status" value="1"/>
</dbReference>